<dbReference type="EMBL" id="BMQJ01000009">
    <property type="protein sequence ID" value="GGQ04833.1"/>
    <property type="molecule type" value="Genomic_DNA"/>
</dbReference>
<sequence length="56" mass="5795">MPAHIRPARTARPAENHSTSEAARDPNIRSAWRGSEYAVGAAGARPTARGGVGADV</sequence>
<keyword evidence="3" id="KW-1185">Reference proteome</keyword>
<feature type="region of interest" description="Disordered" evidence="1">
    <location>
        <begin position="1"/>
        <end position="29"/>
    </location>
</feature>
<evidence type="ECO:0000256" key="1">
    <source>
        <dbReference type="SAM" id="MobiDB-lite"/>
    </source>
</evidence>
<proteinExistence type="predicted"/>
<gene>
    <name evidence="2" type="ORF">GCM10010140_38740</name>
</gene>
<organism evidence="2 3">
    <name type="scientific">Streptosporangium pseudovulgare</name>
    <dbReference type="NCBI Taxonomy" id="35765"/>
    <lineage>
        <taxon>Bacteria</taxon>
        <taxon>Bacillati</taxon>
        <taxon>Actinomycetota</taxon>
        <taxon>Actinomycetes</taxon>
        <taxon>Streptosporangiales</taxon>
        <taxon>Streptosporangiaceae</taxon>
        <taxon>Streptosporangium</taxon>
    </lineage>
</organism>
<evidence type="ECO:0000313" key="3">
    <source>
        <dbReference type="Proteomes" id="UP000611554"/>
    </source>
</evidence>
<name>A0ABQ2QZF0_9ACTN</name>
<evidence type="ECO:0000313" key="2">
    <source>
        <dbReference type="EMBL" id="GGQ04833.1"/>
    </source>
</evidence>
<protein>
    <submittedName>
        <fullName evidence="2">Uncharacterized protein</fullName>
    </submittedName>
</protein>
<reference evidence="3" key="1">
    <citation type="journal article" date="2019" name="Int. J. Syst. Evol. Microbiol.">
        <title>The Global Catalogue of Microorganisms (GCM) 10K type strain sequencing project: providing services to taxonomists for standard genome sequencing and annotation.</title>
        <authorList>
            <consortium name="The Broad Institute Genomics Platform"/>
            <consortium name="The Broad Institute Genome Sequencing Center for Infectious Disease"/>
            <person name="Wu L."/>
            <person name="Ma J."/>
        </authorList>
    </citation>
    <scope>NUCLEOTIDE SEQUENCE [LARGE SCALE GENOMIC DNA]</scope>
    <source>
        <strain evidence="3">JCM 3115</strain>
    </source>
</reference>
<accession>A0ABQ2QZF0</accession>
<dbReference type="Proteomes" id="UP000611554">
    <property type="component" value="Unassembled WGS sequence"/>
</dbReference>
<comment type="caution">
    <text evidence="2">The sequence shown here is derived from an EMBL/GenBank/DDBJ whole genome shotgun (WGS) entry which is preliminary data.</text>
</comment>